<evidence type="ECO:0000256" key="1">
    <source>
        <dbReference type="SAM" id="Phobius"/>
    </source>
</evidence>
<proteinExistence type="predicted"/>
<feature type="transmembrane region" description="Helical" evidence="1">
    <location>
        <begin position="20"/>
        <end position="43"/>
    </location>
</feature>
<keyword evidence="1" id="KW-0472">Membrane</keyword>
<evidence type="ECO:0000313" key="3">
    <source>
        <dbReference type="Proteomes" id="UP001231941"/>
    </source>
</evidence>
<gene>
    <name evidence="2" type="ORF">Q5Y73_02130</name>
</gene>
<accession>A0ABT9IUD1</accession>
<dbReference type="EMBL" id="JAVAMP010000001">
    <property type="protein sequence ID" value="MDP5272893.1"/>
    <property type="molecule type" value="Genomic_DNA"/>
</dbReference>
<protein>
    <recommendedName>
        <fullName evidence="4">DUF3566 domain-containing protein</fullName>
    </recommendedName>
</protein>
<dbReference type="RefSeq" id="WP_305990194.1">
    <property type="nucleotide sequence ID" value="NZ_JAVAMP010000001.1"/>
</dbReference>
<sequence>MEKIEFKKFTPSSVFKTILYILIVPSSLFIIGGLIVLLVGIGVGEPSIVAAAVPIMLLYPLMFIVIYGLFGMLYAVVYNALAKRFGGLEAMIELKAV</sequence>
<comment type="caution">
    <text evidence="2">The sequence shown here is derived from an EMBL/GenBank/DDBJ whole genome shotgun (WGS) entry which is preliminary data.</text>
</comment>
<keyword evidence="1" id="KW-0812">Transmembrane</keyword>
<keyword evidence="3" id="KW-1185">Reference proteome</keyword>
<name>A0ABT9IUD1_9BACL</name>
<evidence type="ECO:0000313" key="2">
    <source>
        <dbReference type="EMBL" id="MDP5272893.1"/>
    </source>
</evidence>
<reference evidence="2 3" key="1">
    <citation type="submission" date="2023-08" db="EMBL/GenBank/DDBJ databases">
        <authorList>
            <person name="Park J.-S."/>
        </authorList>
    </citation>
    <scope>NUCLEOTIDE SEQUENCE [LARGE SCALE GENOMIC DNA]</scope>
    <source>
        <strain evidence="2 3">2205SS18-9</strain>
    </source>
</reference>
<organism evidence="2 3">
    <name type="scientific">Chengkuizengella axinellae</name>
    <dbReference type="NCBI Taxonomy" id="3064388"/>
    <lineage>
        <taxon>Bacteria</taxon>
        <taxon>Bacillati</taxon>
        <taxon>Bacillota</taxon>
        <taxon>Bacilli</taxon>
        <taxon>Bacillales</taxon>
        <taxon>Paenibacillaceae</taxon>
        <taxon>Chengkuizengella</taxon>
    </lineage>
</organism>
<evidence type="ECO:0008006" key="4">
    <source>
        <dbReference type="Google" id="ProtNLM"/>
    </source>
</evidence>
<keyword evidence="1" id="KW-1133">Transmembrane helix</keyword>
<feature type="transmembrane region" description="Helical" evidence="1">
    <location>
        <begin position="55"/>
        <end position="81"/>
    </location>
</feature>
<dbReference type="Proteomes" id="UP001231941">
    <property type="component" value="Unassembled WGS sequence"/>
</dbReference>